<sequence length="345" mass="39392">MSEHPREAQPHLKKISVADDVWFGVFPFLGHAELGLKLALISERFDRLVDAHLGRMKWKMSSDQLYICRTTIYGAGAIKFKRFDGVRTAVELPLAQTPPLKGIIGFNKITIGYIDHAVINFVRHLANFDITLQLKISPTEQRSWHIFAHEIWPFLSKKLNKILLNENKIVLLQQHFGATVLRDCANLRFIECSGVLPEFSADGSSPGQALAEWLRTPREDGLPKHFCANCNESTKFKMVYLKKAFSTATTPVNFIVHLPVECFVGGAEFELVNEQTRERLTMRRLNSCCLLKRLPLGLDAKRWMAWHWEAVIYHINKNHIVVSVADQNIDADHFPPLEQPTKTNE</sequence>
<dbReference type="WBParaSite" id="Gr19_v10_g4477.t1">
    <property type="protein sequence ID" value="Gr19_v10_g4477.t1"/>
    <property type="gene ID" value="Gr19_v10_g4477"/>
</dbReference>
<dbReference type="Proteomes" id="UP000887572">
    <property type="component" value="Unplaced"/>
</dbReference>
<dbReference type="AlphaFoldDB" id="A0A914HU26"/>
<evidence type="ECO:0000313" key="2">
    <source>
        <dbReference type="WBParaSite" id="Gr19_v10_g4477.t1"/>
    </source>
</evidence>
<organism evidence="1 2">
    <name type="scientific">Globodera rostochiensis</name>
    <name type="common">Golden nematode worm</name>
    <name type="synonym">Heterodera rostochiensis</name>
    <dbReference type="NCBI Taxonomy" id="31243"/>
    <lineage>
        <taxon>Eukaryota</taxon>
        <taxon>Metazoa</taxon>
        <taxon>Ecdysozoa</taxon>
        <taxon>Nematoda</taxon>
        <taxon>Chromadorea</taxon>
        <taxon>Rhabditida</taxon>
        <taxon>Tylenchina</taxon>
        <taxon>Tylenchomorpha</taxon>
        <taxon>Tylenchoidea</taxon>
        <taxon>Heteroderidae</taxon>
        <taxon>Heteroderinae</taxon>
        <taxon>Globodera</taxon>
    </lineage>
</organism>
<protein>
    <submittedName>
        <fullName evidence="2">F-box domain-containing protein</fullName>
    </submittedName>
</protein>
<keyword evidence="1" id="KW-1185">Reference proteome</keyword>
<reference evidence="2" key="1">
    <citation type="submission" date="2022-11" db="UniProtKB">
        <authorList>
            <consortium name="WormBaseParasite"/>
        </authorList>
    </citation>
    <scope>IDENTIFICATION</scope>
</reference>
<name>A0A914HU26_GLORO</name>
<proteinExistence type="predicted"/>
<accession>A0A914HU26</accession>
<evidence type="ECO:0000313" key="1">
    <source>
        <dbReference type="Proteomes" id="UP000887572"/>
    </source>
</evidence>